<dbReference type="InterPro" id="IPR047057">
    <property type="entry name" value="MerR_fam"/>
</dbReference>
<dbReference type="Pfam" id="PF07739">
    <property type="entry name" value="TipAS"/>
    <property type="match status" value="1"/>
</dbReference>
<dbReference type="InterPro" id="IPR009061">
    <property type="entry name" value="DNA-bd_dom_put_sf"/>
</dbReference>
<dbReference type="PROSITE" id="PS00552">
    <property type="entry name" value="HTH_MERR_1"/>
    <property type="match status" value="1"/>
</dbReference>
<name>A0A916T414_9SPHN</name>
<evidence type="ECO:0000256" key="4">
    <source>
        <dbReference type="ARBA" id="ARBA00023163"/>
    </source>
</evidence>
<dbReference type="InterPro" id="IPR000551">
    <property type="entry name" value="MerR-type_HTH_dom"/>
</dbReference>
<dbReference type="Gene3D" id="1.10.1660.10">
    <property type="match status" value="1"/>
</dbReference>
<keyword evidence="4" id="KW-0804">Transcription</keyword>
<dbReference type="PANTHER" id="PTHR30204">
    <property type="entry name" value="REDOX-CYCLING DRUG-SENSING TRANSCRIPTIONAL ACTIVATOR SOXR"/>
    <property type="match status" value="1"/>
</dbReference>
<dbReference type="GO" id="GO:0003700">
    <property type="term" value="F:DNA-binding transcription factor activity"/>
    <property type="evidence" value="ECO:0007669"/>
    <property type="project" value="InterPro"/>
</dbReference>
<reference evidence="6" key="2">
    <citation type="submission" date="2020-09" db="EMBL/GenBank/DDBJ databases">
        <authorList>
            <person name="Sun Q."/>
            <person name="Zhou Y."/>
        </authorList>
    </citation>
    <scope>NUCLEOTIDE SEQUENCE</scope>
    <source>
        <strain evidence="6">CGMCC 1.15330</strain>
    </source>
</reference>
<feature type="domain" description="HTH merR-type" evidence="5">
    <location>
        <begin position="4"/>
        <end position="72"/>
    </location>
</feature>
<evidence type="ECO:0000256" key="3">
    <source>
        <dbReference type="ARBA" id="ARBA00023125"/>
    </source>
</evidence>
<dbReference type="PANTHER" id="PTHR30204:SF69">
    <property type="entry name" value="MERR-FAMILY TRANSCRIPTIONAL REGULATOR"/>
    <property type="match status" value="1"/>
</dbReference>
<accession>A0A916T414</accession>
<evidence type="ECO:0000256" key="1">
    <source>
        <dbReference type="ARBA" id="ARBA00022491"/>
    </source>
</evidence>
<keyword evidence="1" id="KW-0678">Repressor</keyword>
<dbReference type="SUPFAM" id="SSF46955">
    <property type="entry name" value="Putative DNA-binding domain"/>
    <property type="match status" value="1"/>
</dbReference>
<evidence type="ECO:0000313" key="7">
    <source>
        <dbReference type="Proteomes" id="UP000623067"/>
    </source>
</evidence>
<evidence type="ECO:0000313" key="6">
    <source>
        <dbReference type="EMBL" id="GGB29652.1"/>
    </source>
</evidence>
<keyword evidence="7" id="KW-1185">Reference proteome</keyword>
<dbReference type="EMBL" id="BMIH01000002">
    <property type="protein sequence ID" value="GGB29652.1"/>
    <property type="molecule type" value="Genomic_DNA"/>
</dbReference>
<dbReference type="Proteomes" id="UP000623067">
    <property type="component" value="Unassembled WGS sequence"/>
</dbReference>
<reference evidence="6" key="1">
    <citation type="journal article" date="2014" name="Int. J. Syst. Evol. Microbiol.">
        <title>Complete genome sequence of Corynebacterium casei LMG S-19264T (=DSM 44701T), isolated from a smear-ripened cheese.</title>
        <authorList>
            <consortium name="US DOE Joint Genome Institute (JGI-PGF)"/>
            <person name="Walter F."/>
            <person name="Albersmeier A."/>
            <person name="Kalinowski J."/>
            <person name="Ruckert C."/>
        </authorList>
    </citation>
    <scope>NUCLEOTIDE SEQUENCE</scope>
    <source>
        <strain evidence="6">CGMCC 1.15330</strain>
    </source>
</reference>
<sequence length="258" mass="27831">MDEAIDIAEVARATGLTPRALRFYEARGLVRPLRSGGGRRLYGPGQLARLHAVVALKRAGFTLSRIAALLGDRQVDLAGLVAAQLAAIDARAAELAAARDLLRAVQSRLDRREPVDVATLCSLIRTGDTMMEDQNWKAVSDRYLSEQGKADFAEAAKAMPADFDQAAYSAAWTELSGRIAAALPLDPRSAEADALYAEWQALLAPFARIATPEMATGVTRLYDDMASWQGEQSPPFPAEVWTFIRSVGEARRGSAGES</sequence>
<dbReference type="Pfam" id="PF13411">
    <property type="entry name" value="MerR_1"/>
    <property type="match status" value="1"/>
</dbReference>
<organism evidence="6 7">
    <name type="scientific">Sphingomonas metalli</name>
    <dbReference type="NCBI Taxonomy" id="1779358"/>
    <lineage>
        <taxon>Bacteria</taxon>
        <taxon>Pseudomonadati</taxon>
        <taxon>Pseudomonadota</taxon>
        <taxon>Alphaproteobacteria</taxon>
        <taxon>Sphingomonadales</taxon>
        <taxon>Sphingomonadaceae</taxon>
        <taxon>Sphingomonas</taxon>
    </lineage>
</organism>
<keyword evidence="3" id="KW-0238">DNA-binding</keyword>
<dbReference type="RefSeq" id="WP_188658518.1">
    <property type="nucleotide sequence ID" value="NZ_BMIH01000002.1"/>
</dbReference>
<dbReference type="InterPro" id="IPR012925">
    <property type="entry name" value="TipAS_dom"/>
</dbReference>
<gene>
    <name evidence="6" type="ORF">GCM10011380_19010</name>
</gene>
<dbReference type="GO" id="GO:0003677">
    <property type="term" value="F:DNA binding"/>
    <property type="evidence" value="ECO:0007669"/>
    <property type="project" value="UniProtKB-KW"/>
</dbReference>
<evidence type="ECO:0000256" key="2">
    <source>
        <dbReference type="ARBA" id="ARBA00023015"/>
    </source>
</evidence>
<comment type="caution">
    <text evidence="6">The sequence shown here is derived from an EMBL/GenBank/DDBJ whole genome shotgun (WGS) entry which is preliminary data.</text>
</comment>
<dbReference type="PRINTS" id="PR00040">
    <property type="entry name" value="HTHMERR"/>
</dbReference>
<dbReference type="SMART" id="SM00422">
    <property type="entry name" value="HTH_MERR"/>
    <property type="match status" value="1"/>
</dbReference>
<dbReference type="PROSITE" id="PS50937">
    <property type="entry name" value="HTH_MERR_2"/>
    <property type="match status" value="1"/>
</dbReference>
<protein>
    <recommendedName>
        <fullName evidence="5">HTH merR-type domain-containing protein</fullName>
    </recommendedName>
</protein>
<evidence type="ECO:0000259" key="5">
    <source>
        <dbReference type="PROSITE" id="PS50937"/>
    </source>
</evidence>
<keyword evidence="2" id="KW-0805">Transcription regulation</keyword>
<dbReference type="AlphaFoldDB" id="A0A916T414"/>
<proteinExistence type="predicted"/>
<dbReference type="CDD" id="cd00592">
    <property type="entry name" value="HTH_MerR-like"/>
    <property type="match status" value="1"/>
</dbReference>